<accession>A0A8H4PW40</accession>
<name>A0A8H4PW40_9HYPO</name>
<dbReference type="EMBL" id="JAAVMX010000003">
    <property type="protein sequence ID" value="KAF4511601.1"/>
    <property type="molecule type" value="Genomic_DNA"/>
</dbReference>
<keyword evidence="2" id="KW-1185">Reference proteome</keyword>
<evidence type="ECO:0000313" key="1">
    <source>
        <dbReference type="EMBL" id="KAF4511601.1"/>
    </source>
</evidence>
<comment type="caution">
    <text evidence="1">The sequence shown here is derived from an EMBL/GenBank/DDBJ whole genome shotgun (WGS) entry which is preliminary data.</text>
</comment>
<reference evidence="1 2" key="1">
    <citation type="journal article" date="2020" name="Genome Biol. Evol.">
        <title>A new high-quality draft genome assembly of the Chinese cordyceps Ophiocordyceps sinensis.</title>
        <authorList>
            <person name="Shu R."/>
            <person name="Zhang J."/>
            <person name="Meng Q."/>
            <person name="Zhang H."/>
            <person name="Zhou G."/>
            <person name="Li M."/>
            <person name="Wu P."/>
            <person name="Zhao Y."/>
            <person name="Chen C."/>
            <person name="Qin Q."/>
        </authorList>
    </citation>
    <scope>NUCLEOTIDE SEQUENCE [LARGE SCALE GENOMIC DNA]</scope>
    <source>
        <strain evidence="1 2">IOZ07</strain>
    </source>
</reference>
<proteinExistence type="predicted"/>
<evidence type="ECO:0000313" key="2">
    <source>
        <dbReference type="Proteomes" id="UP000557566"/>
    </source>
</evidence>
<sequence>MAQTALPWRMLLCRFGHMLPLTRRMRMCRRRIRRFRQPVSQGREGRCHDAWWRLRGVCGRHLVATATPLLSSGPVHVVDGLDLVKGIERAPGEAKLALALLDVLAHRLKLLVDALEAVRQARPLEVRQDPRDDGVDCAKGGDGGPGAVGCAQGRERGAHDELDAQADVDGGVEDAVAARGHLLGPHHARVDAHVFGDALAGVAGRGQRGDRVDAGEGSEDEQLVVWRDQGVGVGTHDCEGSFRLGPSLRARRASAAVATPWMLRRARRGHQGRTALLFPVVRRRDALEEALEELGHWTVRPRRRGSPFCFFLSPRRSPP</sequence>
<dbReference type="Proteomes" id="UP000557566">
    <property type="component" value="Unassembled WGS sequence"/>
</dbReference>
<dbReference type="AlphaFoldDB" id="A0A8H4PW40"/>
<gene>
    <name evidence="1" type="ORF">G6O67_003382</name>
</gene>
<protein>
    <submittedName>
        <fullName evidence="1">Uncharacterized protein</fullName>
    </submittedName>
</protein>
<organism evidence="1 2">
    <name type="scientific">Ophiocordyceps sinensis</name>
    <dbReference type="NCBI Taxonomy" id="72228"/>
    <lineage>
        <taxon>Eukaryota</taxon>
        <taxon>Fungi</taxon>
        <taxon>Dikarya</taxon>
        <taxon>Ascomycota</taxon>
        <taxon>Pezizomycotina</taxon>
        <taxon>Sordariomycetes</taxon>
        <taxon>Hypocreomycetidae</taxon>
        <taxon>Hypocreales</taxon>
        <taxon>Ophiocordycipitaceae</taxon>
        <taxon>Ophiocordyceps</taxon>
    </lineage>
</organism>